<name>A0A0U1M5J7_TALIS</name>
<keyword evidence="1" id="KW-1133">Transmembrane helix</keyword>
<evidence type="ECO:0000313" key="2">
    <source>
        <dbReference type="EMBL" id="CRG90844.1"/>
    </source>
</evidence>
<dbReference type="Proteomes" id="UP000054383">
    <property type="component" value="Unassembled WGS sequence"/>
</dbReference>
<dbReference type="STRING" id="28573.A0A0U1M5J7"/>
<dbReference type="OrthoDB" id="3501153at2759"/>
<gene>
    <name evidence="2" type="ORF">PISL3812_07890</name>
</gene>
<evidence type="ECO:0000256" key="1">
    <source>
        <dbReference type="SAM" id="Phobius"/>
    </source>
</evidence>
<keyword evidence="1" id="KW-0472">Membrane</keyword>
<reference evidence="2 3" key="1">
    <citation type="submission" date="2015-04" db="EMBL/GenBank/DDBJ databases">
        <authorList>
            <person name="Syromyatnikov M.Y."/>
            <person name="Popov V.N."/>
        </authorList>
    </citation>
    <scope>NUCLEOTIDE SEQUENCE [LARGE SCALE GENOMIC DNA]</scope>
    <source>
        <strain evidence="2">WF-38-12</strain>
    </source>
</reference>
<accession>A0A0U1M5J7</accession>
<sequence>MSSQLPLYKLSAVKDLGPSKIDHSDQYDPLLDDAGEEFAERRGKPIGTQPQRRLFLLSGGLPLLSVVTFVMGGVNIAMLLSVANGTTKTSDEITAVRMALTTNHIHRPSDQSTGDDFGHCGKSITEARALGCIFDPMSWAW</sequence>
<dbReference type="AlphaFoldDB" id="A0A0U1M5J7"/>
<keyword evidence="1" id="KW-0812">Transmembrane</keyword>
<dbReference type="EMBL" id="CVMT01000008">
    <property type="protein sequence ID" value="CRG90844.1"/>
    <property type="molecule type" value="Genomic_DNA"/>
</dbReference>
<protein>
    <submittedName>
        <fullName evidence="2">Uncharacterized protein</fullName>
    </submittedName>
</protein>
<organism evidence="2 3">
    <name type="scientific">Talaromyces islandicus</name>
    <name type="common">Penicillium islandicum</name>
    <dbReference type="NCBI Taxonomy" id="28573"/>
    <lineage>
        <taxon>Eukaryota</taxon>
        <taxon>Fungi</taxon>
        <taxon>Dikarya</taxon>
        <taxon>Ascomycota</taxon>
        <taxon>Pezizomycotina</taxon>
        <taxon>Eurotiomycetes</taxon>
        <taxon>Eurotiomycetidae</taxon>
        <taxon>Eurotiales</taxon>
        <taxon>Trichocomaceae</taxon>
        <taxon>Talaromyces</taxon>
        <taxon>Talaromyces sect. Islandici</taxon>
    </lineage>
</organism>
<keyword evidence="3" id="KW-1185">Reference proteome</keyword>
<feature type="transmembrane region" description="Helical" evidence="1">
    <location>
        <begin position="54"/>
        <end position="80"/>
    </location>
</feature>
<proteinExistence type="predicted"/>
<evidence type="ECO:0000313" key="3">
    <source>
        <dbReference type="Proteomes" id="UP000054383"/>
    </source>
</evidence>